<keyword evidence="3" id="KW-1185">Reference proteome</keyword>
<evidence type="ECO:0000313" key="2">
    <source>
        <dbReference type="EMBL" id="CAH2324524.1"/>
    </source>
</evidence>
<accession>A0AAD1TJ01</accession>
<dbReference type="AlphaFoldDB" id="A0AAD1TJ01"/>
<proteinExistence type="predicted"/>
<dbReference type="EMBL" id="OW240923">
    <property type="protein sequence ID" value="CAH2324524.1"/>
    <property type="molecule type" value="Genomic_DNA"/>
</dbReference>
<sequence length="153" mass="16505">MANPTKRNEQGNGTVANAHQKKQTKTRNPAEISYTRTSQLQNCVGTGAVGTPTLRKASSPSGAALGQHRGAHGKPCKGTPTKVILQSTSPCKHGTSEMVLGWKASHTFTPNAPGKFPESASDEQRQRADGTRHYRERPPHHARLKIAQTLQAH</sequence>
<protein>
    <submittedName>
        <fullName evidence="2">Uncharacterized protein</fullName>
    </submittedName>
</protein>
<feature type="compositionally biased region" description="Polar residues" evidence="1">
    <location>
        <begin position="34"/>
        <end position="44"/>
    </location>
</feature>
<organism evidence="2 3">
    <name type="scientific">Pelobates cultripes</name>
    <name type="common">Western spadefoot toad</name>
    <dbReference type="NCBI Taxonomy" id="61616"/>
    <lineage>
        <taxon>Eukaryota</taxon>
        <taxon>Metazoa</taxon>
        <taxon>Chordata</taxon>
        <taxon>Craniata</taxon>
        <taxon>Vertebrata</taxon>
        <taxon>Euteleostomi</taxon>
        <taxon>Amphibia</taxon>
        <taxon>Batrachia</taxon>
        <taxon>Anura</taxon>
        <taxon>Pelobatoidea</taxon>
        <taxon>Pelobatidae</taxon>
        <taxon>Pelobates</taxon>
    </lineage>
</organism>
<dbReference type="Proteomes" id="UP001295444">
    <property type="component" value="Chromosome 12"/>
</dbReference>
<feature type="region of interest" description="Disordered" evidence="1">
    <location>
        <begin position="106"/>
        <end position="153"/>
    </location>
</feature>
<feature type="region of interest" description="Disordered" evidence="1">
    <location>
        <begin position="1"/>
        <end position="80"/>
    </location>
</feature>
<evidence type="ECO:0000313" key="3">
    <source>
        <dbReference type="Proteomes" id="UP001295444"/>
    </source>
</evidence>
<name>A0AAD1TJ01_PELCU</name>
<reference evidence="2" key="1">
    <citation type="submission" date="2022-03" db="EMBL/GenBank/DDBJ databases">
        <authorList>
            <person name="Alioto T."/>
            <person name="Alioto T."/>
            <person name="Gomez Garrido J."/>
        </authorList>
    </citation>
    <scope>NUCLEOTIDE SEQUENCE</scope>
</reference>
<gene>
    <name evidence="2" type="ORF">PECUL_23A042494</name>
</gene>
<feature type="compositionally biased region" description="Basic and acidic residues" evidence="1">
    <location>
        <begin position="122"/>
        <end position="139"/>
    </location>
</feature>
<evidence type="ECO:0000256" key="1">
    <source>
        <dbReference type="SAM" id="MobiDB-lite"/>
    </source>
</evidence>